<name>A0ACD1I4T5_9EURO</name>
<evidence type="ECO:0000313" key="1">
    <source>
        <dbReference type="EMBL" id="RAK85561.1"/>
    </source>
</evidence>
<proteinExistence type="predicted"/>
<keyword evidence="2" id="KW-1185">Reference proteome</keyword>
<evidence type="ECO:0000313" key="2">
    <source>
        <dbReference type="Proteomes" id="UP000249748"/>
    </source>
</evidence>
<protein>
    <submittedName>
        <fullName evidence="1">Uncharacterized protein</fullName>
    </submittedName>
</protein>
<gene>
    <name evidence="1" type="ORF">BO79DRAFT_220740</name>
</gene>
<reference evidence="1" key="1">
    <citation type="submission" date="2018-02" db="EMBL/GenBank/DDBJ databases">
        <title>The genomes of Aspergillus section Nigri reveals drivers in fungal speciation.</title>
        <authorList>
            <consortium name="DOE Joint Genome Institute"/>
            <person name="Vesth T.C."/>
            <person name="Nybo J."/>
            <person name="Theobald S."/>
            <person name="Brandl J."/>
            <person name="Frisvad J.C."/>
            <person name="Nielsen K.F."/>
            <person name="Lyhne E.K."/>
            <person name="Kogle M.E."/>
            <person name="Kuo A."/>
            <person name="Riley R."/>
            <person name="Clum A."/>
            <person name="Nolan M."/>
            <person name="Lipzen A."/>
            <person name="Salamov A."/>
            <person name="Henrissat B."/>
            <person name="Wiebenga A."/>
            <person name="De vries R.P."/>
            <person name="Grigoriev I.V."/>
            <person name="Mortensen U.H."/>
            <person name="Andersen M.R."/>
            <person name="Baker S.E."/>
        </authorList>
    </citation>
    <scope>NUCLEOTIDE SEQUENCE</scope>
    <source>
        <strain evidence="1">CBS 115574</strain>
    </source>
</reference>
<accession>A0ACD1I4T5</accession>
<sequence>MESIIVSMLNNRLAEMTTYMPVSGGFIGLAGYWADEALGSWQDEIFFKASTVRLIYCWSTGVTRLPLSPGNPKEDAYGFRYWQSPGNFAPYNTGGKLGHMEGFLGALWIAAS</sequence>
<dbReference type="EMBL" id="KZ824565">
    <property type="protein sequence ID" value="RAK85561.1"/>
    <property type="molecule type" value="Genomic_DNA"/>
</dbReference>
<dbReference type="Proteomes" id="UP000249748">
    <property type="component" value="Unassembled WGS sequence"/>
</dbReference>
<organism evidence="1 2">
    <name type="scientific">Aspergillus costaricaensis CBS 115574</name>
    <dbReference type="NCBI Taxonomy" id="1448317"/>
    <lineage>
        <taxon>Eukaryota</taxon>
        <taxon>Fungi</taxon>
        <taxon>Dikarya</taxon>
        <taxon>Ascomycota</taxon>
        <taxon>Pezizomycotina</taxon>
        <taxon>Eurotiomycetes</taxon>
        <taxon>Eurotiomycetidae</taxon>
        <taxon>Eurotiales</taxon>
        <taxon>Aspergillaceae</taxon>
        <taxon>Aspergillus</taxon>
        <taxon>Aspergillus subgen. Circumdati</taxon>
    </lineage>
</organism>